<dbReference type="Pfam" id="PF00400">
    <property type="entry name" value="WD40"/>
    <property type="match status" value="3"/>
</dbReference>
<accession>A0AAD9CYS6</accession>
<evidence type="ECO:0000313" key="7">
    <source>
        <dbReference type="EMBL" id="KAK1923259.1"/>
    </source>
</evidence>
<dbReference type="GO" id="GO:0048188">
    <property type="term" value="C:Set1C/COMPASS complex"/>
    <property type="evidence" value="ECO:0007669"/>
    <property type="project" value="InterPro"/>
</dbReference>
<evidence type="ECO:0000256" key="2">
    <source>
        <dbReference type="ARBA" id="ARBA00022574"/>
    </source>
</evidence>
<organism evidence="7 8">
    <name type="scientific">Papiliotrema laurentii</name>
    <name type="common">Cryptococcus laurentii</name>
    <dbReference type="NCBI Taxonomy" id="5418"/>
    <lineage>
        <taxon>Eukaryota</taxon>
        <taxon>Fungi</taxon>
        <taxon>Dikarya</taxon>
        <taxon>Basidiomycota</taxon>
        <taxon>Agaricomycotina</taxon>
        <taxon>Tremellomycetes</taxon>
        <taxon>Tremellales</taxon>
        <taxon>Rhynchogastremaceae</taxon>
        <taxon>Papiliotrema</taxon>
    </lineage>
</organism>
<dbReference type="PANTHER" id="PTHR44040">
    <property type="entry name" value="RETINOBLASTOMA-BINDING PROTEIN 5"/>
    <property type="match status" value="1"/>
</dbReference>
<dbReference type="Proteomes" id="UP001182556">
    <property type="component" value="Unassembled WGS sequence"/>
</dbReference>
<dbReference type="InterPro" id="IPR019775">
    <property type="entry name" value="WD40_repeat_CS"/>
</dbReference>
<evidence type="ECO:0000256" key="1">
    <source>
        <dbReference type="ARBA" id="ARBA00004123"/>
    </source>
</evidence>
<evidence type="ECO:0000256" key="6">
    <source>
        <dbReference type="SAM" id="MobiDB-lite"/>
    </source>
</evidence>
<evidence type="ECO:0000313" key="8">
    <source>
        <dbReference type="Proteomes" id="UP001182556"/>
    </source>
</evidence>
<dbReference type="PROSITE" id="PS50082">
    <property type="entry name" value="WD_REPEATS_2"/>
    <property type="match status" value="2"/>
</dbReference>
<dbReference type="EMBL" id="JAODAN010000007">
    <property type="protein sequence ID" value="KAK1923259.1"/>
    <property type="molecule type" value="Genomic_DNA"/>
</dbReference>
<dbReference type="InterPro" id="IPR015943">
    <property type="entry name" value="WD40/YVTN_repeat-like_dom_sf"/>
</dbReference>
<evidence type="ECO:0000256" key="4">
    <source>
        <dbReference type="ARBA" id="ARBA00023242"/>
    </source>
</evidence>
<feature type="repeat" description="WD" evidence="5">
    <location>
        <begin position="37"/>
        <end position="62"/>
    </location>
</feature>
<reference evidence="7" key="1">
    <citation type="submission" date="2023-02" db="EMBL/GenBank/DDBJ databases">
        <title>Identification and recombinant expression of a fungal hydrolase from Papiliotrema laurentii that hydrolyzes apple cutin and clears colloidal polyester polyurethane.</title>
        <authorList>
            <consortium name="DOE Joint Genome Institute"/>
            <person name="Roman V.A."/>
            <person name="Bojanowski C."/>
            <person name="Crable B.R."/>
            <person name="Wagner D.N."/>
            <person name="Hung C.S."/>
            <person name="Nadeau L.J."/>
            <person name="Schratz L."/>
            <person name="Haridas S."/>
            <person name="Pangilinan J."/>
            <person name="Lipzen A."/>
            <person name="Na H."/>
            <person name="Yan M."/>
            <person name="Ng V."/>
            <person name="Grigoriev I.V."/>
            <person name="Spatafora J.W."/>
            <person name="Barlow D."/>
            <person name="Biffinger J."/>
            <person name="Kelley-Loughnane N."/>
            <person name="Varaljay V.A."/>
            <person name="Crookes-Goodson W.J."/>
        </authorList>
    </citation>
    <scope>NUCLEOTIDE SEQUENCE</scope>
    <source>
        <strain evidence="7">5307AH</strain>
    </source>
</reference>
<dbReference type="PANTHER" id="PTHR44040:SF1">
    <property type="entry name" value="RETINOBLASTOMA-BINDING PROTEIN 5"/>
    <property type="match status" value="1"/>
</dbReference>
<dbReference type="Gene3D" id="2.130.10.10">
    <property type="entry name" value="YVTN repeat-like/Quinoprotein amine dehydrogenase"/>
    <property type="match status" value="2"/>
</dbReference>
<keyword evidence="8" id="KW-1185">Reference proteome</keyword>
<keyword evidence="2 5" id="KW-0853">WD repeat</keyword>
<dbReference type="SMART" id="SM00320">
    <property type="entry name" value="WD40"/>
    <property type="match status" value="6"/>
</dbReference>
<gene>
    <name evidence="7" type="ORF">DB88DRAFT_494392</name>
</gene>
<feature type="repeat" description="WD" evidence="5">
    <location>
        <begin position="63"/>
        <end position="96"/>
    </location>
</feature>
<dbReference type="AlphaFoldDB" id="A0AAD9CYS6"/>
<dbReference type="PROSITE" id="PS50294">
    <property type="entry name" value="WD_REPEATS_REGION"/>
    <property type="match status" value="1"/>
</dbReference>
<evidence type="ECO:0000256" key="3">
    <source>
        <dbReference type="ARBA" id="ARBA00022737"/>
    </source>
</evidence>
<dbReference type="InterPro" id="IPR001680">
    <property type="entry name" value="WD40_rpt"/>
</dbReference>
<feature type="region of interest" description="Disordered" evidence="6">
    <location>
        <begin position="181"/>
        <end position="201"/>
    </location>
</feature>
<sequence>MQQLLNPFAQKYPEAVDSTLPSSANTVRFNPTGPFAGHYLAAGSSDGFVEVWSVETRGLLRVFEGHVKAISSISWSRNNRYIATGSLDSIIIIWDLAPLPNSLLLPLTPHYDSLASNKSQNAAAAAPMARRHTIRLDAPVSDAQFHPRNAGILLVSLGVNEVYLVDLRPGGGKNRVEDVGEIAEPDAEGQGEGEGSSTERERKKATLACAAWSPCGSRIYAGSTQGELLVFDPVSRAVLHRYKVANSGIRQVAFDPKGQNIILNATDRALRVLSVHPLTGLLSPLHRFTDLVNRTPWYAIGFSGDGEYVMGGAGHKMAHNVFIWDKSFGSLVKVLEGPRESLIDCDWHPTRPVIASVATSGDIHLWQISSPDNWAAFAPGFEELEENIEYDEREDEFDLEDETEASRRKDLEEDVDVDVLTPDDTFPRNTEPSIPPTILAALTSAAAANGTDANGEMVEDNEELRSASLMLSAREWADREPDDDTWEGFFISVDLVGKVEEDGES</sequence>
<name>A0AAD9CYS6_PAPLA</name>
<comment type="subcellular location">
    <subcellularLocation>
        <location evidence="1">Nucleus</location>
    </subcellularLocation>
</comment>
<dbReference type="PROSITE" id="PS00678">
    <property type="entry name" value="WD_REPEATS_1"/>
    <property type="match status" value="1"/>
</dbReference>
<dbReference type="SUPFAM" id="SSF50978">
    <property type="entry name" value="WD40 repeat-like"/>
    <property type="match status" value="1"/>
</dbReference>
<dbReference type="InterPro" id="IPR037850">
    <property type="entry name" value="RBBP5/Swd1"/>
</dbReference>
<keyword evidence="3" id="KW-0677">Repeat</keyword>
<feature type="compositionally biased region" description="Acidic residues" evidence="6">
    <location>
        <begin position="391"/>
        <end position="403"/>
    </location>
</feature>
<keyword evidence="4" id="KW-0539">Nucleus</keyword>
<feature type="region of interest" description="Disordered" evidence="6">
    <location>
        <begin position="391"/>
        <end position="411"/>
    </location>
</feature>
<proteinExistence type="predicted"/>
<comment type="caution">
    <text evidence="7">The sequence shown here is derived from an EMBL/GenBank/DDBJ whole genome shotgun (WGS) entry which is preliminary data.</text>
</comment>
<dbReference type="InterPro" id="IPR036322">
    <property type="entry name" value="WD40_repeat_dom_sf"/>
</dbReference>
<feature type="compositionally biased region" description="Acidic residues" evidence="6">
    <location>
        <begin position="181"/>
        <end position="191"/>
    </location>
</feature>
<evidence type="ECO:0000256" key="5">
    <source>
        <dbReference type="PROSITE-ProRule" id="PRU00221"/>
    </source>
</evidence>
<protein>
    <submittedName>
        <fullName evidence="7">WD40-repeat-containing domain protein</fullName>
    </submittedName>
</protein>